<dbReference type="Pfam" id="PF09995">
    <property type="entry name" value="MPAB_Lcp_cat"/>
    <property type="match status" value="1"/>
</dbReference>
<name>A0A3S2UHM5_9BURK</name>
<dbReference type="InterPro" id="IPR037473">
    <property type="entry name" value="Lcp-like"/>
</dbReference>
<evidence type="ECO:0000313" key="2">
    <source>
        <dbReference type="EMBL" id="RVT88296.1"/>
    </source>
</evidence>
<feature type="domain" description="ER-bound oxygenase mpaB/mpaB'/Rubber oxygenase catalytic" evidence="1">
    <location>
        <begin position="142"/>
        <end position="387"/>
    </location>
</feature>
<dbReference type="EMBL" id="SACM01000001">
    <property type="protein sequence ID" value="RVT88296.1"/>
    <property type="molecule type" value="Genomic_DNA"/>
</dbReference>
<dbReference type="InterPro" id="IPR018713">
    <property type="entry name" value="MPAB/Lcp_cat_dom"/>
</dbReference>
<dbReference type="OrthoDB" id="6072815at2"/>
<dbReference type="AlphaFoldDB" id="A0A3S2UHM5"/>
<reference evidence="2 3" key="1">
    <citation type="submission" date="2019-01" db="EMBL/GenBank/DDBJ databases">
        <authorList>
            <person name="Chen W.-M."/>
        </authorList>
    </citation>
    <scope>NUCLEOTIDE SEQUENCE [LARGE SCALE GENOMIC DNA]</scope>
    <source>
        <strain evidence="2 3">CCP-18</strain>
    </source>
</reference>
<dbReference type="RefSeq" id="WP_127681330.1">
    <property type="nucleotide sequence ID" value="NZ_SACM01000001.1"/>
</dbReference>
<dbReference type="GO" id="GO:0016491">
    <property type="term" value="F:oxidoreductase activity"/>
    <property type="evidence" value="ECO:0007669"/>
    <property type="project" value="InterPro"/>
</dbReference>
<gene>
    <name evidence="2" type="ORF">EOD73_04700</name>
</gene>
<keyword evidence="3" id="KW-1185">Reference proteome</keyword>
<evidence type="ECO:0000313" key="3">
    <source>
        <dbReference type="Proteomes" id="UP000288587"/>
    </source>
</evidence>
<proteinExistence type="predicted"/>
<dbReference type="PANTHER" id="PTHR37539">
    <property type="entry name" value="SECRETED PROTEIN-RELATED"/>
    <property type="match status" value="1"/>
</dbReference>
<sequence>MTQLPDDAALDRARFEADPVADAAIERLLAPCWRDASDVDLPVASALTSLQRRVAEINAAVSSWCTNADVAHWQAPAGTPEAVAEVLGEYLLQTQALPSWARPELIERAEALFFEEGALSCLLLFCASLPECYVVPDLAEVLHTTGQLEARTEHRIRATAAMIFPVMMRGGLVSPTGSGRAQVLKVRLIHAMVRHLILRGAPAGARSRELQPMAFQELALDPSQSFVASLVGRGWPNRALGLPCNQEELAYTLLTFGYVILRGLHSLGVPHRPADEAAVLHAWNVMGALVGVQPGLMAQGMDDAQALFALLQQRGRRQSSVAPDPRGPLGRALMACMARVIPWRVAKPWPVLMTRRLCGSRSAADIGLGQEFPVPLSSRWTFAAALMLARGLDVLGRWFRPDFSLSRMVGRVLGYHLLSGLLMDQTRPLRLPDGVLQQMHGTVGAWGHDVRAPAWVNALEDQFTVPGAWHATRT</sequence>
<dbReference type="Proteomes" id="UP000288587">
    <property type="component" value="Unassembled WGS sequence"/>
</dbReference>
<organism evidence="2 3">
    <name type="scientific">Inhella crocodyli</name>
    <dbReference type="NCBI Taxonomy" id="2499851"/>
    <lineage>
        <taxon>Bacteria</taxon>
        <taxon>Pseudomonadati</taxon>
        <taxon>Pseudomonadota</taxon>
        <taxon>Betaproteobacteria</taxon>
        <taxon>Burkholderiales</taxon>
        <taxon>Sphaerotilaceae</taxon>
        <taxon>Inhella</taxon>
    </lineage>
</organism>
<evidence type="ECO:0000259" key="1">
    <source>
        <dbReference type="Pfam" id="PF09995"/>
    </source>
</evidence>
<comment type="caution">
    <text evidence="2">The sequence shown here is derived from an EMBL/GenBank/DDBJ whole genome shotgun (WGS) entry which is preliminary data.</text>
</comment>
<accession>A0A3S2UHM5</accession>
<dbReference type="PANTHER" id="PTHR37539:SF1">
    <property type="entry name" value="ER-BOUND OXYGENASE MPAB_MPAB'_RUBBER OXYGENASE CATALYTIC DOMAIN-CONTAINING PROTEIN"/>
    <property type="match status" value="1"/>
</dbReference>
<protein>
    <submittedName>
        <fullName evidence="2">DUF2236 domain-containing protein</fullName>
    </submittedName>
</protein>